<dbReference type="RefSeq" id="WP_046516893.1">
    <property type="nucleotide sequence ID" value="NZ_LAYZ01000024.1"/>
</dbReference>
<organism evidence="1 2">
    <name type="scientific">Salinicoccus sediminis</name>
    <dbReference type="NCBI Taxonomy" id="1432562"/>
    <lineage>
        <taxon>Bacteria</taxon>
        <taxon>Bacillati</taxon>
        <taxon>Bacillota</taxon>
        <taxon>Bacilli</taxon>
        <taxon>Bacillales</taxon>
        <taxon>Staphylococcaceae</taxon>
        <taxon>Salinicoccus</taxon>
    </lineage>
</organism>
<name>A0A0M2SI77_9STAP</name>
<comment type="caution">
    <text evidence="1">The sequence shown here is derived from an EMBL/GenBank/DDBJ whole genome shotgun (WGS) entry which is preliminary data.</text>
</comment>
<accession>A0A0M2SI77</accession>
<dbReference type="AlphaFoldDB" id="A0A0M2SI77"/>
<dbReference type="Proteomes" id="UP000034287">
    <property type="component" value="Unassembled WGS sequence"/>
</dbReference>
<reference evidence="1 2" key="1">
    <citation type="submission" date="2015-04" db="EMBL/GenBank/DDBJ databases">
        <title>Taxonomic description and genome sequence of Salinicoccus sediminis sp. nov., a novel hyper halotolerant bacterium isolated from marine sediment.</title>
        <authorList>
            <person name="Mathan Kumar R."/>
            <person name="Kaur G."/>
            <person name="Kumar N."/>
            <person name="Kumar A."/>
            <person name="Singh N.K."/>
            <person name="Kaur N."/>
            <person name="Mayilraj S."/>
        </authorList>
    </citation>
    <scope>NUCLEOTIDE SEQUENCE [LARGE SCALE GENOMIC DNA]</scope>
    <source>
        <strain evidence="1 2">SV-16</strain>
    </source>
</reference>
<evidence type="ECO:0000313" key="2">
    <source>
        <dbReference type="Proteomes" id="UP000034287"/>
    </source>
</evidence>
<gene>
    <name evidence="1" type="ORF">WN59_10340</name>
</gene>
<keyword evidence="2" id="KW-1185">Reference proteome</keyword>
<dbReference type="STRING" id="1432562.WN59_10340"/>
<proteinExistence type="predicted"/>
<dbReference type="EMBL" id="LAYZ01000024">
    <property type="protein sequence ID" value="KKK33988.1"/>
    <property type="molecule type" value="Genomic_DNA"/>
</dbReference>
<protein>
    <submittedName>
        <fullName evidence="1">Uncharacterized protein</fullName>
    </submittedName>
</protein>
<sequence length="125" mass="14206">MTGVDWEKAYRDLESHIGQIMEETSELVNNASPKLRINDVHVRDAGGTLEVIIDATGNRMTYAVYVTDRKGRMETLKLPYQLSNTFNLDVPKGRYTVQGFARQHENDLDIVSEKVSINFKRDDGS</sequence>
<dbReference type="OrthoDB" id="2389426at2"/>
<evidence type="ECO:0000313" key="1">
    <source>
        <dbReference type="EMBL" id="KKK33988.1"/>
    </source>
</evidence>
<dbReference type="PATRIC" id="fig|1432562.3.peg.2053"/>